<name>A0A396GJQ6_MEDTR</name>
<reference evidence="2" key="1">
    <citation type="journal article" date="2018" name="Nat. Plants">
        <title>Whole-genome landscape of Medicago truncatula symbiotic genes.</title>
        <authorList>
            <person name="Pecrix Y."/>
            <person name="Staton S.E."/>
            <person name="Sallet E."/>
            <person name="Lelandais-Briere C."/>
            <person name="Moreau S."/>
            <person name="Carrere S."/>
            <person name="Blein T."/>
            <person name="Jardinaud M.F."/>
            <person name="Latrasse D."/>
            <person name="Zouine M."/>
            <person name="Zahm M."/>
            <person name="Kreplak J."/>
            <person name="Mayjonade B."/>
            <person name="Satge C."/>
            <person name="Perez M."/>
            <person name="Cauet S."/>
            <person name="Marande W."/>
            <person name="Chantry-Darmon C."/>
            <person name="Lopez-Roques C."/>
            <person name="Bouchez O."/>
            <person name="Berard A."/>
            <person name="Debelle F."/>
            <person name="Munos S."/>
            <person name="Bendahmane A."/>
            <person name="Berges H."/>
            <person name="Niebel A."/>
            <person name="Buitink J."/>
            <person name="Frugier F."/>
            <person name="Benhamed M."/>
            <person name="Crespi M."/>
            <person name="Gouzy J."/>
            <person name="Gamas P."/>
        </authorList>
    </citation>
    <scope>NUCLEOTIDE SEQUENCE [LARGE SCALE GENOMIC DNA]</scope>
    <source>
        <strain evidence="2">cv. Jemalong A17</strain>
    </source>
</reference>
<comment type="caution">
    <text evidence="1">The sequence shown here is derived from an EMBL/GenBank/DDBJ whole genome shotgun (WGS) entry which is preliminary data.</text>
</comment>
<dbReference type="Proteomes" id="UP000265566">
    <property type="component" value="Chromosome 8"/>
</dbReference>
<sequence>MFGFWFPKTCKTSCLARACHSGYLPNNTIVQTSKLEVVSCPAM</sequence>
<proteinExistence type="predicted"/>
<protein>
    <submittedName>
        <fullName evidence="1">Uncharacterized protein</fullName>
    </submittedName>
</protein>
<gene>
    <name evidence="1" type="ORF">MtrunA17_Chr8g0354551</name>
</gene>
<organism evidence="1 2">
    <name type="scientific">Medicago truncatula</name>
    <name type="common">Barrel medic</name>
    <name type="synonym">Medicago tribuloides</name>
    <dbReference type="NCBI Taxonomy" id="3880"/>
    <lineage>
        <taxon>Eukaryota</taxon>
        <taxon>Viridiplantae</taxon>
        <taxon>Streptophyta</taxon>
        <taxon>Embryophyta</taxon>
        <taxon>Tracheophyta</taxon>
        <taxon>Spermatophyta</taxon>
        <taxon>Magnoliopsida</taxon>
        <taxon>eudicotyledons</taxon>
        <taxon>Gunneridae</taxon>
        <taxon>Pentapetalae</taxon>
        <taxon>rosids</taxon>
        <taxon>fabids</taxon>
        <taxon>Fabales</taxon>
        <taxon>Fabaceae</taxon>
        <taxon>Papilionoideae</taxon>
        <taxon>50 kb inversion clade</taxon>
        <taxon>NPAAA clade</taxon>
        <taxon>Hologalegina</taxon>
        <taxon>IRL clade</taxon>
        <taxon>Trifolieae</taxon>
        <taxon>Medicago</taxon>
    </lineage>
</organism>
<accession>A0A396GJQ6</accession>
<dbReference type="Gramene" id="rna46569">
    <property type="protein sequence ID" value="RHN40421.1"/>
    <property type="gene ID" value="gene46569"/>
</dbReference>
<evidence type="ECO:0000313" key="2">
    <source>
        <dbReference type="Proteomes" id="UP000265566"/>
    </source>
</evidence>
<evidence type="ECO:0000313" key="1">
    <source>
        <dbReference type="EMBL" id="RHN40421.1"/>
    </source>
</evidence>
<dbReference type="AlphaFoldDB" id="A0A396GJQ6"/>
<dbReference type="EMBL" id="PSQE01000008">
    <property type="protein sequence ID" value="RHN40421.1"/>
    <property type="molecule type" value="Genomic_DNA"/>
</dbReference>